<comment type="caution">
    <text evidence="2">The sequence shown here is derived from an EMBL/GenBank/DDBJ whole genome shotgun (WGS) entry which is preliminary data.</text>
</comment>
<gene>
    <name evidence="2" type="ORF">MOTC310_23575</name>
</gene>
<evidence type="ECO:0000313" key="2">
    <source>
        <dbReference type="EMBL" id="MEE7493275.1"/>
    </source>
</evidence>
<sequence length="153" mass="17131">MVRMHSQGLDLSNVVSLTIALSERVAETWRLGHLVAVDEIEAIGNVASFLRQNLDEWPPQLSRAICDVITSSPRGRSRSLLLVEYIQSGAFDQQQSGKHTMPFVMDLYRIVLGRDAEDDALRHWSAQLNAGKISRRQLLGTVISSEEFRASLN</sequence>
<evidence type="ECO:0000313" key="3">
    <source>
        <dbReference type="Proteomes" id="UP001355206"/>
    </source>
</evidence>
<accession>A0ABU7TUC3</accession>
<dbReference type="Gene3D" id="1.10.3130.20">
    <property type="entry name" value="Phycobilisome linker domain"/>
    <property type="match status" value="1"/>
</dbReference>
<dbReference type="InterPro" id="IPR038255">
    <property type="entry name" value="PBS_linker_sf"/>
</dbReference>
<evidence type="ECO:0000259" key="1">
    <source>
        <dbReference type="Pfam" id="PF13946"/>
    </source>
</evidence>
<protein>
    <recommendedName>
        <fullName evidence="1">DUF4214 domain-containing protein</fullName>
    </recommendedName>
</protein>
<dbReference type="Proteomes" id="UP001355206">
    <property type="component" value="Unassembled WGS sequence"/>
</dbReference>
<proteinExistence type="predicted"/>
<dbReference type="Pfam" id="PF13946">
    <property type="entry name" value="DUF4214"/>
    <property type="match status" value="1"/>
</dbReference>
<dbReference type="InterPro" id="IPR025282">
    <property type="entry name" value="DUF4214"/>
</dbReference>
<reference evidence="2 3" key="1">
    <citation type="journal article" date="2012" name="Genet. Mol. Biol.">
        <title>Analysis of 16S rRNA and mxaF genes revealing insights into Methylobacterium niche-specific plant association.</title>
        <authorList>
            <person name="Dourado M.N."/>
            <person name="Andreote F.D."/>
            <person name="Dini-Andreote F."/>
            <person name="Conti R."/>
            <person name="Araujo J.M."/>
            <person name="Araujo W.L."/>
        </authorList>
    </citation>
    <scope>NUCLEOTIDE SEQUENCE [LARGE SCALE GENOMIC DNA]</scope>
    <source>
        <strain evidence="2 3">TC3-10</strain>
    </source>
</reference>
<name>A0ABU7TUC3_9HYPH</name>
<feature type="domain" description="DUF4214" evidence="1">
    <location>
        <begin position="86"/>
        <end position="150"/>
    </location>
</feature>
<organism evidence="2 3">
    <name type="scientific">Methylobacterium oryzae</name>
    <dbReference type="NCBI Taxonomy" id="334852"/>
    <lineage>
        <taxon>Bacteria</taxon>
        <taxon>Pseudomonadati</taxon>
        <taxon>Pseudomonadota</taxon>
        <taxon>Alphaproteobacteria</taxon>
        <taxon>Hyphomicrobiales</taxon>
        <taxon>Methylobacteriaceae</taxon>
        <taxon>Methylobacterium</taxon>
    </lineage>
</organism>
<dbReference type="EMBL" id="MLCA01000013">
    <property type="protein sequence ID" value="MEE7493275.1"/>
    <property type="molecule type" value="Genomic_DNA"/>
</dbReference>
<keyword evidence="3" id="KW-1185">Reference proteome</keyword>